<dbReference type="Pfam" id="PF04408">
    <property type="entry name" value="WHD_HA2"/>
    <property type="match status" value="1"/>
</dbReference>
<dbReference type="RefSeq" id="XP_037142491.1">
    <property type="nucleotide sequence ID" value="XM_037286596.1"/>
</dbReference>
<dbReference type="InterPro" id="IPR048333">
    <property type="entry name" value="HA2_WH"/>
</dbReference>
<dbReference type="OrthoDB" id="10253254at2759"/>
<dbReference type="PROSITE" id="PS51194">
    <property type="entry name" value="HELICASE_CTER"/>
    <property type="match status" value="1"/>
</dbReference>
<dbReference type="CDD" id="cd18791">
    <property type="entry name" value="SF2_C_RHA"/>
    <property type="match status" value="1"/>
</dbReference>
<evidence type="ECO:0000256" key="3">
    <source>
        <dbReference type="ARBA" id="ARBA00022664"/>
    </source>
</evidence>
<evidence type="ECO:0000256" key="7">
    <source>
        <dbReference type="ARBA" id="ARBA00023187"/>
    </source>
</evidence>
<keyword evidence="8" id="KW-0539">Nucleus</keyword>
<dbReference type="Gene3D" id="1.20.120.1080">
    <property type="match status" value="1"/>
</dbReference>
<comment type="catalytic activity">
    <reaction evidence="9">
        <text>ATP + H2O = ADP + phosphate + H(+)</text>
        <dbReference type="Rhea" id="RHEA:13065"/>
        <dbReference type="ChEBI" id="CHEBI:15377"/>
        <dbReference type="ChEBI" id="CHEBI:15378"/>
        <dbReference type="ChEBI" id="CHEBI:30616"/>
        <dbReference type="ChEBI" id="CHEBI:43474"/>
        <dbReference type="ChEBI" id="CHEBI:456216"/>
        <dbReference type="EC" id="3.6.4.13"/>
    </reaction>
</comment>
<dbReference type="KEGG" id="zmk:HG535_0A07050"/>
<keyword evidence="4" id="KW-0547">Nucleotide-binding</keyword>
<comment type="subcellular location">
    <subcellularLocation>
        <location evidence="1">Nucleus</location>
    </subcellularLocation>
</comment>
<keyword evidence="6" id="KW-0067">ATP-binding</keyword>
<evidence type="ECO:0000256" key="9">
    <source>
        <dbReference type="ARBA" id="ARBA00047984"/>
    </source>
</evidence>
<dbReference type="SUPFAM" id="SSF52540">
    <property type="entry name" value="P-loop containing nucleoside triphosphate hydrolases"/>
    <property type="match status" value="1"/>
</dbReference>
<dbReference type="InterPro" id="IPR011545">
    <property type="entry name" value="DEAD/DEAH_box_helicase_dom"/>
</dbReference>
<feature type="domain" description="Helicase C-terminal" evidence="12">
    <location>
        <begin position="469"/>
        <end position="643"/>
    </location>
</feature>
<dbReference type="PANTHER" id="PTHR18934:SF83">
    <property type="entry name" value="PRE-MRNA-SPLICING FACTOR ATP-DEPENDENT RNA HELICASE DHX16"/>
    <property type="match status" value="1"/>
</dbReference>
<dbReference type="PANTHER" id="PTHR18934">
    <property type="entry name" value="ATP-DEPENDENT RNA HELICASE"/>
    <property type="match status" value="1"/>
</dbReference>
<protein>
    <recommendedName>
        <fullName evidence="2">RNA helicase</fullName>
        <ecNumber evidence="2">3.6.4.13</ecNumber>
    </recommendedName>
</protein>
<dbReference type="AlphaFoldDB" id="A0A7H9AWZ9"/>
<dbReference type="FunFam" id="3.40.50.300:FF:000007">
    <property type="entry name" value="Pre-mRNA-splicing factor ATP-dependent RNA helicase"/>
    <property type="match status" value="1"/>
</dbReference>
<dbReference type="Pfam" id="PF00270">
    <property type="entry name" value="DEAD"/>
    <property type="match status" value="1"/>
</dbReference>
<dbReference type="GO" id="GO:0000398">
    <property type="term" value="P:mRNA splicing, via spliceosome"/>
    <property type="evidence" value="ECO:0007669"/>
    <property type="project" value="UniProtKB-ARBA"/>
</dbReference>
<dbReference type="SMART" id="SM00487">
    <property type="entry name" value="DEXDc"/>
    <property type="match status" value="1"/>
</dbReference>
<dbReference type="InterPro" id="IPR002464">
    <property type="entry name" value="DNA/RNA_helicase_DEAH_CS"/>
</dbReference>
<dbReference type="GO" id="GO:0071826">
    <property type="term" value="P:protein-RNA complex organization"/>
    <property type="evidence" value="ECO:0007669"/>
    <property type="project" value="UniProtKB-ARBA"/>
</dbReference>
<dbReference type="GO" id="GO:0071013">
    <property type="term" value="C:catalytic step 2 spliceosome"/>
    <property type="evidence" value="ECO:0007669"/>
    <property type="project" value="TreeGrafter"/>
</dbReference>
<name>A0A7H9AWZ9_ZYGMR</name>
<dbReference type="GO" id="GO:0022613">
    <property type="term" value="P:ribonucleoprotein complex biogenesis"/>
    <property type="evidence" value="ECO:0007669"/>
    <property type="project" value="UniProtKB-ARBA"/>
</dbReference>
<keyword evidence="5" id="KW-0378">Hydrolase</keyword>
<dbReference type="PROSITE" id="PS51192">
    <property type="entry name" value="HELICASE_ATP_BIND_1"/>
    <property type="match status" value="1"/>
</dbReference>
<evidence type="ECO:0000256" key="4">
    <source>
        <dbReference type="ARBA" id="ARBA00022741"/>
    </source>
</evidence>
<evidence type="ECO:0000256" key="2">
    <source>
        <dbReference type="ARBA" id="ARBA00012552"/>
    </source>
</evidence>
<evidence type="ECO:0000313" key="14">
    <source>
        <dbReference type="Proteomes" id="UP000509704"/>
    </source>
</evidence>
<dbReference type="FunFam" id="3.40.50.300:FF:000726">
    <property type="entry name" value="Pre-mRNA-splicing factor ATP-dependent RNA helicase"/>
    <property type="match status" value="1"/>
</dbReference>
<dbReference type="InterPro" id="IPR027417">
    <property type="entry name" value="P-loop_NTPase"/>
</dbReference>
<evidence type="ECO:0000313" key="13">
    <source>
        <dbReference type="EMBL" id="QLG70763.1"/>
    </source>
</evidence>
<dbReference type="InterPro" id="IPR001650">
    <property type="entry name" value="Helicase_C-like"/>
</dbReference>
<dbReference type="EMBL" id="CP058604">
    <property type="protein sequence ID" value="QLG70763.1"/>
    <property type="molecule type" value="Genomic_DNA"/>
</dbReference>
<dbReference type="InterPro" id="IPR007502">
    <property type="entry name" value="Helicase-assoc_dom"/>
</dbReference>
<dbReference type="SMART" id="SM00847">
    <property type="entry name" value="HA2"/>
    <property type="match status" value="1"/>
</dbReference>
<feature type="region of interest" description="Disordered" evidence="10">
    <location>
        <begin position="19"/>
        <end position="55"/>
    </location>
</feature>
<gene>
    <name evidence="13" type="ORF">HG535_0A07050</name>
</gene>
<dbReference type="GeneID" id="59234399"/>
<dbReference type="GO" id="GO:0005524">
    <property type="term" value="F:ATP binding"/>
    <property type="evidence" value="ECO:0007669"/>
    <property type="project" value="UniProtKB-KW"/>
</dbReference>
<dbReference type="InterPro" id="IPR011709">
    <property type="entry name" value="DEAD-box_helicase_OB_fold"/>
</dbReference>
<dbReference type="GO" id="GO:0016787">
    <property type="term" value="F:hydrolase activity"/>
    <property type="evidence" value="ECO:0007669"/>
    <property type="project" value="UniProtKB-KW"/>
</dbReference>
<evidence type="ECO:0000256" key="6">
    <source>
        <dbReference type="ARBA" id="ARBA00022840"/>
    </source>
</evidence>
<dbReference type="EC" id="3.6.4.13" evidence="2"/>
<dbReference type="PROSITE" id="PS00690">
    <property type="entry name" value="DEAH_ATP_HELICASE"/>
    <property type="match status" value="1"/>
</dbReference>
<dbReference type="GO" id="GO:0071006">
    <property type="term" value="C:U2-type catalytic step 1 spliceosome"/>
    <property type="evidence" value="ECO:0007669"/>
    <property type="project" value="UniProtKB-ARBA"/>
</dbReference>
<keyword evidence="3" id="KW-0507">mRNA processing</keyword>
<dbReference type="GO" id="GO:0003724">
    <property type="term" value="F:RNA helicase activity"/>
    <property type="evidence" value="ECO:0007669"/>
    <property type="project" value="UniProtKB-EC"/>
</dbReference>
<feature type="domain" description="Helicase ATP-binding" evidence="11">
    <location>
        <begin position="278"/>
        <end position="444"/>
    </location>
</feature>
<evidence type="ECO:0000256" key="8">
    <source>
        <dbReference type="ARBA" id="ARBA00023242"/>
    </source>
</evidence>
<evidence type="ECO:0000256" key="10">
    <source>
        <dbReference type="SAM" id="MobiDB-lite"/>
    </source>
</evidence>
<evidence type="ECO:0000256" key="5">
    <source>
        <dbReference type="ARBA" id="ARBA00022801"/>
    </source>
</evidence>
<proteinExistence type="predicted"/>
<dbReference type="Proteomes" id="UP000509704">
    <property type="component" value="Chromosome 1"/>
</dbReference>
<dbReference type="SMART" id="SM00490">
    <property type="entry name" value="HELICc"/>
    <property type="match status" value="1"/>
</dbReference>
<keyword evidence="7" id="KW-0508">mRNA splicing</keyword>
<dbReference type="Gene3D" id="3.40.50.300">
    <property type="entry name" value="P-loop containing nucleotide triphosphate hydrolases"/>
    <property type="match status" value="2"/>
</dbReference>
<dbReference type="Pfam" id="PF00271">
    <property type="entry name" value="Helicase_C"/>
    <property type="match status" value="1"/>
</dbReference>
<reference evidence="13 14" key="1">
    <citation type="submission" date="2020-07" db="EMBL/GenBank/DDBJ databases">
        <title>The yeast mating-type switching endonuclease HO is a domesticated member of an unorthodox homing genetic element family.</title>
        <authorList>
            <person name="Coughlan A.Y."/>
            <person name="Lombardi L."/>
            <person name="Braun-Galleani S."/>
            <person name="Martos A.R."/>
            <person name="Galeote V."/>
            <person name="Bigey F."/>
            <person name="Dequin S."/>
            <person name="Byrne K.P."/>
            <person name="Wolfe K.H."/>
        </authorList>
    </citation>
    <scope>NUCLEOTIDE SEQUENCE [LARGE SCALE GENOMIC DNA]</scope>
    <source>
        <strain evidence="13 14">NRRL Y-6702</strain>
    </source>
</reference>
<sequence length="913" mass="104215">MSFKRYYIMNIAKEQIMADDSKRTPDVSSIHGKGKRRVKRSYEAASLEESRSKEDYKQQVFDQKTINEDGTVHEEQPMQQLRVLARQRYLTEKEEQQLELLSKELHYLENDVKQYGWDNLTQRERDNITLKRDLMDLVRQRKSLATRGFSLQDDYLNDDGNIDINRKRELLNKRDDYTKNTNANRQQEWEETQLRKALKGPQDTGEDIHVPGSEEYEFVFDDEAGVDFTDETDDVLPEKDAAYENELLTRLEAEQKRVSTIQEMRKLLPVYKYRKDLLDAIRENQILIVVSETGSGKTTQLPQFLFEDGYTKNGKFQIAVTQPRRVAATAVSARVAEEMDVVLGKEVGYSIRFDDKTHPQKTILKYMTDGMLLREFLADPELLKYSCIMIDEAHERTLATDILLGLLKDILLHRKDLKLIISSATMNSTKFSKFFYNCPIFNIPGRRFPVDIHYTLQPEANYLQAAISTIFQIHTKEKVPGDILVFLTGQDEIETAREKIEIIAEKLGSGIKPMIITPIYANLPQEEQEKIFIPTPPGCRKIVLATNIAETSLTIDGIKYVVDPGFVKENSFVPTTGMSQLETVACSRASVDQRAGRAGRVGPGKCYRLFTKWSYYNELELMPKPEIIRANLSNTVLLLLSLGITDLLKFPMLDKPSVSSLSKSLEQLYVLGALNSKGIITRLGRIMCAFPCEPEFAKVLHTSASHHLCAGVLEECLTIVSMLLEATSLFAGQRKATTSNSIAGKVSSDHMLYLRVYEEWANTNYSRLWCQDHKVQYKTLRRVKNIRDQLWRCCERLGFTALNAAATENANGSIVNPESRIAKSFISGFPMNVAQLGTSGYHTTGLKKSGGLNVFIHPSSVVFQQTREEAKKPSRYVLYQQLLLTSKEFIKDCMPVTNESWLQEMVPQVFNSR</sequence>
<evidence type="ECO:0000259" key="11">
    <source>
        <dbReference type="PROSITE" id="PS51192"/>
    </source>
</evidence>
<accession>A0A7H9AWZ9</accession>
<evidence type="ECO:0000256" key="1">
    <source>
        <dbReference type="ARBA" id="ARBA00004123"/>
    </source>
</evidence>
<dbReference type="Pfam" id="PF07717">
    <property type="entry name" value="OB_NTP_bind"/>
    <property type="match status" value="1"/>
</dbReference>
<organism evidence="13 14">
    <name type="scientific">Zygotorulaspora mrakii</name>
    <name type="common">Zygosaccharomyces mrakii</name>
    <dbReference type="NCBI Taxonomy" id="42260"/>
    <lineage>
        <taxon>Eukaryota</taxon>
        <taxon>Fungi</taxon>
        <taxon>Dikarya</taxon>
        <taxon>Ascomycota</taxon>
        <taxon>Saccharomycotina</taxon>
        <taxon>Saccharomycetes</taxon>
        <taxon>Saccharomycetales</taxon>
        <taxon>Saccharomycetaceae</taxon>
        <taxon>Zygotorulaspora</taxon>
    </lineage>
</organism>
<keyword evidence="14" id="KW-1185">Reference proteome</keyword>
<evidence type="ECO:0000259" key="12">
    <source>
        <dbReference type="PROSITE" id="PS51194"/>
    </source>
</evidence>
<dbReference type="GO" id="GO:0003723">
    <property type="term" value="F:RNA binding"/>
    <property type="evidence" value="ECO:0007669"/>
    <property type="project" value="TreeGrafter"/>
</dbReference>
<dbReference type="InterPro" id="IPR014001">
    <property type="entry name" value="Helicase_ATP-bd"/>
</dbReference>